<dbReference type="InterPro" id="IPR007739">
    <property type="entry name" value="RgpF"/>
</dbReference>
<dbReference type="PANTHER" id="PTHR46656:SF3">
    <property type="entry name" value="PUTATIVE-RELATED"/>
    <property type="match status" value="1"/>
</dbReference>
<dbReference type="Gene3D" id="3.90.550.10">
    <property type="entry name" value="Spore Coat Polysaccharide Biosynthesis Protein SpsA, Chain A"/>
    <property type="match status" value="1"/>
</dbReference>
<feature type="domain" description="DUF4214" evidence="2">
    <location>
        <begin position="22"/>
        <end position="71"/>
    </location>
</feature>
<reference evidence="3" key="1">
    <citation type="submission" date="2019-11" db="EMBL/GenBank/DDBJ databases">
        <title>Burkholderia cenocepacia CF.</title>
        <authorList>
            <person name="Vianna E.F."/>
            <person name="Marques E.A."/>
            <person name="Albano R.M."/>
            <person name="Leao R.S."/>
        </authorList>
    </citation>
    <scope>NUCLEOTIDE SEQUENCE</scope>
    <source>
        <strain evidence="3">MS-2140</strain>
    </source>
</reference>
<dbReference type="Pfam" id="PF05045">
    <property type="entry name" value="RgpF"/>
    <property type="match status" value="1"/>
</dbReference>
<evidence type="ECO:0000313" key="3">
    <source>
        <dbReference type="EMBL" id="NDV77045.1"/>
    </source>
</evidence>
<accession>A0A6B2MNP2</accession>
<dbReference type="InterPro" id="IPR029044">
    <property type="entry name" value="Nucleotide-diphossugar_trans"/>
</dbReference>
<organism evidence="3">
    <name type="scientific">Burkholderia cenocepacia</name>
    <dbReference type="NCBI Taxonomy" id="95486"/>
    <lineage>
        <taxon>Bacteria</taxon>
        <taxon>Pseudomonadati</taxon>
        <taxon>Pseudomonadota</taxon>
        <taxon>Betaproteobacteria</taxon>
        <taxon>Burkholderiales</taxon>
        <taxon>Burkholderiaceae</taxon>
        <taxon>Burkholderia</taxon>
        <taxon>Burkholderia cepacia complex</taxon>
    </lineage>
</organism>
<dbReference type="Pfam" id="PF13641">
    <property type="entry name" value="Glyco_tranf_2_3"/>
    <property type="match status" value="1"/>
</dbReference>
<feature type="region of interest" description="Disordered" evidence="1">
    <location>
        <begin position="113"/>
        <end position="149"/>
    </location>
</feature>
<dbReference type="SUPFAM" id="SSF53448">
    <property type="entry name" value="Nucleotide-diphospho-sugar transferases"/>
    <property type="match status" value="2"/>
</dbReference>
<sequence>MTKMSGVGDEGHVVSIDHLMEARDEQFVSLAFKLLFKRAVDAVGLAYYSGRLRKGHSRMSVLDQLIRSTEVRSDWESVPGLSIAVARFRKSRSLGGWRLALFDSELGVTPAHRKARARANHAGRQQGAQSVPVNSKSRDSEEKEESTGWLGIDEEEIRSERNKVEGIFDPDWYRTTYPDVREGGVDPLLHYVVNGSRENRNPGPKFDTNFYLLTYPDVSGTGLNPLVHYIKLGRQEGRATNARQLYGGLVAEARSVIVKEMRLAPRGEAALLVTHAPAGRLKPHVLPYIQQLQGAGLKVQLVVVVYRPLELRDEEIAAADGIIVRDNVGYDFGAWAHALQLCPSLFGASLLVMTNDSIVPTADSSTFLEMMDRVRSCPSDIVGLTASHEHGWHLQSHFMGVKPRALSSWVFQHFIRDIRRIDNEDDAVSAYEMPFATQMRKAGLAVSALFTGSSPVNPTFFSWRELIDQGFPFVKIEILLKRFAEATDQPAMLQEIHENWPQVLAGAGFDVDLVRASIRIGDMAHQPAGADEALLVNARKYEEISNDHPLRVAYFGPWNYENGLGAASREMLCTLRHTNVQLNAYPVTKPFHVHRLICPAVETLDFVGNPDIAVVHLNPDSWEVLTDEQREIIQSAKQRIGYWVWETDRIPPAWQKELHSVDRIWAPSRYCADIFSVEVKVPVDVIHHPVRVPTRIASGRDSTLRRFGIDPQNRVILYIFDAASYLIRKNPEGLIRAFGESGLAKQGWLLVLKTKHLYDRPDAGKALYALATSTPGVKLLEVSLHADEVTSLMAAADIYASPHCSEGFGLTVAEAMALGKSVVATDFGGTRDFVDSGCGYPVQAAPWVLEEDHGHYLAGHGWGKVDESALAAALVKAATAIAKGDRTMNEAARENIARLLSYDTVARAVEASFAASIAASATNAAGPSGHLIVDIPPPPVISVNVASARRFADFAPGDGLVPVPLAVDLSWTGAPLADGDPDDWLIFAPGEARISPDAEQAFLSAATNRPDVVVFYADDVAAGEDPLDRVRLKPDFNPTLLVAQDYIGAPVSIRRKTLTAIGGLNVRRGTAVLYDAVLRVAEAGGAISRIPKVLLGFEGRRPIADNRARLAALSSLEGFADIALSNESASKLLFQRRRFENIGYPSVTIVIPTCRSARVGADVSYIEQLLEGISEVQWAMDRLTVIVGDDIAGRPDWMNRAWPFRLKRIETVRGAGEAFNYAAKMNQLWRMAMDEQIVFMNDDVVPVGTDWLAALLTFAVDERVGGVGARLYFENGRIQHAGMFPTLRTIAHAWLGWPADAKTYQNWALAQREWSVVTGAVFATRRSILSQLNGFDERFTLEFNDVDLCLRVRNLGYRIVYNPEAQFTHAEKASRGEAIPNGAEVALFLSRWARWLDSDPASHPGLAQNRMDLVAEPVSRAWYF</sequence>
<dbReference type="SUPFAM" id="SSF53756">
    <property type="entry name" value="UDP-Glycosyltransferase/glycogen phosphorylase"/>
    <property type="match status" value="1"/>
</dbReference>
<dbReference type="EMBL" id="JAAEAM010000062">
    <property type="protein sequence ID" value="NDV77045.1"/>
    <property type="molecule type" value="Genomic_DNA"/>
</dbReference>
<gene>
    <name evidence="3" type="ORF">GFJ35_34095</name>
</gene>
<keyword evidence="3" id="KW-0808">Transferase</keyword>
<dbReference type="Pfam" id="PF13692">
    <property type="entry name" value="Glyco_trans_1_4"/>
    <property type="match status" value="1"/>
</dbReference>
<dbReference type="GO" id="GO:0016740">
    <property type="term" value="F:transferase activity"/>
    <property type="evidence" value="ECO:0007669"/>
    <property type="project" value="UniProtKB-KW"/>
</dbReference>
<dbReference type="Pfam" id="PF13946">
    <property type="entry name" value="DUF4214"/>
    <property type="match status" value="1"/>
</dbReference>
<evidence type="ECO:0000259" key="2">
    <source>
        <dbReference type="Pfam" id="PF13946"/>
    </source>
</evidence>
<comment type="caution">
    <text evidence="3">The sequence shown here is derived from an EMBL/GenBank/DDBJ whole genome shotgun (WGS) entry which is preliminary data.</text>
</comment>
<evidence type="ECO:0000256" key="1">
    <source>
        <dbReference type="SAM" id="MobiDB-lite"/>
    </source>
</evidence>
<protein>
    <submittedName>
        <fullName evidence="3">Glycosyltransferase</fullName>
    </submittedName>
</protein>
<dbReference type="PANTHER" id="PTHR46656">
    <property type="entry name" value="PUTATIVE-RELATED"/>
    <property type="match status" value="1"/>
</dbReference>
<proteinExistence type="predicted"/>
<dbReference type="Gene3D" id="3.40.50.2000">
    <property type="entry name" value="Glycogen Phosphorylase B"/>
    <property type="match status" value="1"/>
</dbReference>
<name>A0A6B2MNP2_9BURK</name>
<dbReference type="InterPro" id="IPR025282">
    <property type="entry name" value="DUF4214"/>
</dbReference>